<dbReference type="CDD" id="cd03443">
    <property type="entry name" value="PaaI_thioesterase"/>
    <property type="match status" value="1"/>
</dbReference>
<dbReference type="InterPro" id="IPR052723">
    <property type="entry name" value="Acyl-CoA_thioesterase_PaaI"/>
</dbReference>
<dbReference type="STRING" id="314230.DSM3645_27868"/>
<dbReference type="GO" id="GO:0016289">
    <property type="term" value="F:acyl-CoA hydrolase activity"/>
    <property type="evidence" value="ECO:0007669"/>
    <property type="project" value="UniProtKB-ARBA"/>
</dbReference>
<dbReference type="SUPFAM" id="SSF54637">
    <property type="entry name" value="Thioesterase/thiol ester dehydrase-isomerase"/>
    <property type="match status" value="1"/>
</dbReference>
<proteinExistence type="predicted"/>
<reference evidence="3 4" key="1">
    <citation type="submission" date="2006-02" db="EMBL/GenBank/DDBJ databases">
        <authorList>
            <person name="Amann R."/>
            <person name="Ferriera S."/>
            <person name="Johnson J."/>
            <person name="Kravitz S."/>
            <person name="Halpern A."/>
            <person name="Remington K."/>
            <person name="Beeson K."/>
            <person name="Tran B."/>
            <person name="Rogers Y.-H."/>
            <person name="Friedman R."/>
            <person name="Venter J.C."/>
        </authorList>
    </citation>
    <scope>NUCLEOTIDE SEQUENCE [LARGE SCALE GENOMIC DNA]</scope>
    <source>
        <strain evidence="3 4">DSM 3645</strain>
    </source>
</reference>
<keyword evidence="1" id="KW-0378">Hydrolase</keyword>
<dbReference type="Proteomes" id="UP000004358">
    <property type="component" value="Unassembled WGS sequence"/>
</dbReference>
<dbReference type="eggNOG" id="COG2050">
    <property type="taxonomic scope" value="Bacteria"/>
</dbReference>
<dbReference type="NCBIfam" id="TIGR00369">
    <property type="entry name" value="unchar_dom_1"/>
    <property type="match status" value="1"/>
</dbReference>
<dbReference type="RefSeq" id="WP_002653468.1">
    <property type="nucleotide sequence ID" value="NZ_CH672376.1"/>
</dbReference>
<sequence length="158" mass="17054">MARQISTFEYLQMLVSGASLADVTTNLIYPPAIWTTLGLRLVEIDLAYAKLELDTDLRRHGNQLGITHGGVACEMADAAIGTAHSTVIGEDESLASVELKVNFFRPVGETRLTATARRVNAGRTLSYYVCEVHNEAGKLVASVNSTVMTLKGEQATRG</sequence>
<name>A3ZX87_9BACT</name>
<dbReference type="InterPro" id="IPR006683">
    <property type="entry name" value="Thioestr_dom"/>
</dbReference>
<dbReference type="PANTHER" id="PTHR42856:SF1">
    <property type="entry name" value="ACYL-COENZYME A THIOESTERASE PAAI"/>
    <property type="match status" value="1"/>
</dbReference>
<evidence type="ECO:0000313" key="3">
    <source>
        <dbReference type="EMBL" id="EAQ78972.1"/>
    </source>
</evidence>
<dbReference type="EMBL" id="AANZ01000017">
    <property type="protein sequence ID" value="EAQ78972.1"/>
    <property type="molecule type" value="Genomic_DNA"/>
</dbReference>
<organism evidence="3 4">
    <name type="scientific">Blastopirellula marina DSM 3645</name>
    <dbReference type="NCBI Taxonomy" id="314230"/>
    <lineage>
        <taxon>Bacteria</taxon>
        <taxon>Pseudomonadati</taxon>
        <taxon>Planctomycetota</taxon>
        <taxon>Planctomycetia</taxon>
        <taxon>Pirellulales</taxon>
        <taxon>Pirellulaceae</taxon>
        <taxon>Blastopirellula</taxon>
    </lineage>
</organism>
<dbReference type="AlphaFoldDB" id="A3ZX87"/>
<evidence type="ECO:0000259" key="2">
    <source>
        <dbReference type="Pfam" id="PF03061"/>
    </source>
</evidence>
<dbReference type="Gene3D" id="3.10.129.10">
    <property type="entry name" value="Hotdog Thioesterase"/>
    <property type="match status" value="1"/>
</dbReference>
<protein>
    <recommendedName>
        <fullName evidence="2">Thioesterase domain-containing protein</fullName>
    </recommendedName>
</protein>
<comment type="caution">
    <text evidence="3">The sequence shown here is derived from an EMBL/GenBank/DDBJ whole genome shotgun (WGS) entry which is preliminary data.</text>
</comment>
<dbReference type="OrthoDB" id="328435at2"/>
<accession>A3ZX87</accession>
<feature type="domain" description="Thioesterase" evidence="2">
    <location>
        <begin position="65"/>
        <end position="141"/>
    </location>
</feature>
<dbReference type="InterPro" id="IPR003736">
    <property type="entry name" value="PAAI_dom"/>
</dbReference>
<dbReference type="Pfam" id="PF03061">
    <property type="entry name" value="4HBT"/>
    <property type="match status" value="1"/>
</dbReference>
<dbReference type="InterPro" id="IPR029069">
    <property type="entry name" value="HotDog_dom_sf"/>
</dbReference>
<gene>
    <name evidence="3" type="ORF">DSM3645_27868</name>
</gene>
<dbReference type="HOGENOM" id="CLU_089876_3_0_0"/>
<evidence type="ECO:0000313" key="4">
    <source>
        <dbReference type="Proteomes" id="UP000004358"/>
    </source>
</evidence>
<dbReference type="PANTHER" id="PTHR42856">
    <property type="entry name" value="ACYL-COENZYME A THIOESTERASE PAAI"/>
    <property type="match status" value="1"/>
</dbReference>
<evidence type="ECO:0000256" key="1">
    <source>
        <dbReference type="ARBA" id="ARBA00022801"/>
    </source>
</evidence>